<sequence length="155" mass="18248">MTREDFEERVLGAREKLYRVARSYLQGEQDCLDAVSESVLRAWQKLSTLRREEYFDTWLMRILIRECVNMQRRQRRVTPVASLPEQGESDADTVALRDALDALPQKLRTVTVLYYMEGYGVRELARMLRVPKGTVTSRLHMARGRLRELLKEEIE</sequence>
<dbReference type="GO" id="GO:0006352">
    <property type="term" value="P:DNA-templated transcription initiation"/>
    <property type="evidence" value="ECO:0007669"/>
    <property type="project" value="InterPro"/>
</dbReference>
<dbReference type="InterPro" id="IPR014284">
    <property type="entry name" value="RNA_pol_sigma-70_dom"/>
</dbReference>
<keyword evidence="4" id="KW-0804">Transcription</keyword>
<feature type="domain" description="RNA polymerase sigma factor 70 region 4 type 2" evidence="6">
    <location>
        <begin position="95"/>
        <end position="146"/>
    </location>
</feature>
<dbReference type="EMBL" id="DVFI01000037">
    <property type="protein sequence ID" value="HIQ62500.1"/>
    <property type="molecule type" value="Genomic_DNA"/>
</dbReference>
<evidence type="ECO:0000256" key="2">
    <source>
        <dbReference type="ARBA" id="ARBA00023015"/>
    </source>
</evidence>
<evidence type="ECO:0000256" key="1">
    <source>
        <dbReference type="ARBA" id="ARBA00010641"/>
    </source>
</evidence>
<protein>
    <submittedName>
        <fullName evidence="7">Sigma-70 family RNA polymerase sigma factor</fullName>
    </submittedName>
</protein>
<evidence type="ECO:0000256" key="4">
    <source>
        <dbReference type="ARBA" id="ARBA00023163"/>
    </source>
</evidence>
<dbReference type="PANTHER" id="PTHR43133:SF51">
    <property type="entry name" value="RNA POLYMERASE SIGMA FACTOR"/>
    <property type="match status" value="1"/>
</dbReference>
<dbReference type="Gene3D" id="1.10.1740.10">
    <property type="match status" value="1"/>
</dbReference>
<reference evidence="7" key="2">
    <citation type="journal article" date="2021" name="PeerJ">
        <title>Extensive microbial diversity within the chicken gut microbiome revealed by metagenomics and culture.</title>
        <authorList>
            <person name="Gilroy R."/>
            <person name="Ravi A."/>
            <person name="Getino M."/>
            <person name="Pursley I."/>
            <person name="Horton D.L."/>
            <person name="Alikhan N.F."/>
            <person name="Baker D."/>
            <person name="Gharbi K."/>
            <person name="Hall N."/>
            <person name="Watson M."/>
            <person name="Adriaenssens E.M."/>
            <person name="Foster-Nyarko E."/>
            <person name="Jarju S."/>
            <person name="Secka A."/>
            <person name="Antonio M."/>
            <person name="Oren A."/>
            <person name="Chaudhuri R.R."/>
            <person name="La Ragione R."/>
            <person name="Hildebrand F."/>
            <person name="Pallen M.J."/>
        </authorList>
    </citation>
    <scope>NUCLEOTIDE SEQUENCE</scope>
    <source>
        <strain evidence="7">ChiHile30-977</strain>
    </source>
</reference>
<dbReference type="InterPro" id="IPR013324">
    <property type="entry name" value="RNA_pol_sigma_r3/r4-like"/>
</dbReference>
<keyword evidence="2" id="KW-0805">Transcription regulation</keyword>
<dbReference type="GO" id="GO:0016987">
    <property type="term" value="F:sigma factor activity"/>
    <property type="evidence" value="ECO:0007669"/>
    <property type="project" value="UniProtKB-KW"/>
</dbReference>
<gene>
    <name evidence="7" type="ORF">IAA66_02800</name>
</gene>
<dbReference type="GO" id="GO:0003677">
    <property type="term" value="F:DNA binding"/>
    <property type="evidence" value="ECO:0007669"/>
    <property type="project" value="InterPro"/>
</dbReference>
<proteinExistence type="inferred from homology"/>
<organism evidence="7 8">
    <name type="scientific">Candidatus Avichristensenella intestinipullorum</name>
    <dbReference type="NCBI Taxonomy" id="2840693"/>
    <lineage>
        <taxon>Bacteria</taxon>
        <taxon>Bacillati</taxon>
        <taxon>Bacillota</taxon>
        <taxon>Clostridia</taxon>
        <taxon>Candidatus Avichristensenella</taxon>
    </lineage>
</organism>
<dbReference type="InterPro" id="IPR013249">
    <property type="entry name" value="RNA_pol_sigma70_r4_t2"/>
</dbReference>
<dbReference type="InterPro" id="IPR036388">
    <property type="entry name" value="WH-like_DNA-bd_sf"/>
</dbReference>
<evidence type="ECO:0000256" key="3">
    <source>
        <dbReference type="ARBA" id="ARBA00023082"/>
    </source>
</evidence>
<evidence type="ECO:0000259" key="6">
    <source>
        <dbReference type="Pfam" id="PF08281"/>
    </source>
</evidence>
<dbReference type="InterPro" id="IPR039425">
    <property type="entry name" value="RNA_pol_sigma-70-like"/>
</dbReference>
<dbReference type="Gene3D" id="1.10.10.10">
    <property type="entry name" value="Winged helix-like DNA-binding domain superfamily/Winged helix DNA-binding domain"/>
    <property type="match status" value="1"/>
</dbReference>
<keyword evidence="3" id="KW-0731">Sigma factor</keyword>
<evidence type="ECO:0000313" key="7">
    <source>
        <dbReference type="EMBL" id="HIQ62500.1"/>
    </source>
</evidence>
<dbReference type="InterPro" id="IPR013325">
    <property type="entry name" value="RNA_pol_sigma_r2"/>
</dbReference>
<accession>A0A9D0YV90</accession>
<dbReference type="InterPro" id="IPR007627">
    <property type="entry name" value="RNA_pol_sigma70_r2"/>
</dbReference>
<comment type="similarity">
    <text evidence="1">Belongs to the sigma-70 factor family. ECF subfamily.</text>
</comment>
<dbReference type="Proteomes" id="UP000886819">
    <property type="component" value="Unassembled WGS sequence"/>
</dbReference>
<dbReference type="NCBIfam" id="TIGR02937">
    <property type="entry name" value="sigma70-ECF"/>
    <property type="match status" value="1"/>
</dbReference>
<dbReference type="AlphaFoldDB" id="A0A9D0YV90"/>
<reference evidence="7" key="1">
    <citation type="submission" date="2020-10" db="EMBL/GenBank/DDBJ databases">
        <authorList>
            <person name="Gilroy R."/>
        </authorList>
    </citation>
    <scope>NUCLEOTIDE SEQUENCE</scope>
    <source>
        <strain evidence="7">ChiHile30-977</strain>
    </source>
</reference>
<comment type="caution">
    <text evidence="7">The sequence shown here is derived from an EMBL/GenBank/DDBJ whole genome shotgun (WGS) entry which is preliminary data.</text>
</comment>
<dbReference type="Pfam" id="PF04542">
    <property type="entry name" value="Sigma70_r2"/>
    <property type="match status" value="1"/>
</dbReference>
<dbReference type="SUPFAM" id="SSF88659">
    <property type="entry name" value="Sigma3 and sigma4 domains of RNA polymerase sigma factors"/>
    <property type="match status" value="1"/>
</dbReference>
<evidence type="ECO:0000259" key="5">
    <source>
        <dbReference type="Pfam" id="PF04542"/>
    </source>
</evidence>
<evidence type="ECO:0000313" key="8">
    <source>
        <dbReference type="Proteomes" id="UP000886819"/>
    </source>
</evidence>
<feature type="domain" description="RNA polymerase sigma-70 region 2" evidence="5">
    <location>
        <begin position="16"/>
        <end position="76"/>
    </location>
</feature>
<dbReference type="PANTHER" id="PTHR43133">
    <property type="entry name" value="RNA POLYMERASE ECF-TYPE SIGMA FACTO"/>
    <property type="match status" value="1"/>
</dbReference>
<dbReference type="Pfam" id="PF08281">
    <property type="entry name" value="Sigma70_r4_2"/>
    <property type="match status" value="1"/>
</dbReference>
<dbReference type="SUPFAM" id="SSF88946">
    <property type="entry name" value="Sigma2 domain of RNA polymerase sigma factors"/>
    <property type="match status" value="1"/>
</dbReference>
<name>A0A9D0YV90_9FIRM</name>